<evidence type="ECO:0000313" key="4">
    <source>
        <dbReference type="Proteomes" id="UP000238314"/>
    </source>
</evidence>
<dbReference type="EMBL" id="FTOJ01000001">
    <property type="protein sequence ID" value="SIS61579.1"/>
    <property type="molecule type" value="Genomic_DNA"/>
</dbReference>
<reference evidence="1 4" key="1">
    <citation type="submission" date="2016-11" db="EMBL/GenBank/DDBJ databases">
        <title>Whole genomes of Flavobacteriaceae.</title>
        <authorList>
            <person name="Stine C."/>
            <person name="Li C."/>
            <person name="Tadesse D."/>
        </authorList>
    </citation>
    <scope>NUCLEOTIDE SEQUENCE [LARGE SCALE GENOMIC DNA]</scope>
    <source>
        <strain evidence="1 4">DSM 21068</strain>
    </source>
</reference>
<reference evidence="3" key="3">
    <citation type="submission" date="2017-01" db="EMBL/GenBank/DDBJ databases">
        <authorList>
            <person name="Varghese N."/>
            <person name="Submissions S."/>
        </authorList>
    </citation>
    <scope>NUCLEOTIDE SEQUENCE [LARGE SCALE GENOMIC DNA]</scope>
    <source>
        <strain evidence="3">DSM 21068</strain>
    </source>
</reference>
<dbReference type="Proteomes" id="UP000186246">
    <property type="component" value="Unassembled WGS sequence"/>
</dbReference>
<proteinExistence type="predicted"/>
<evidence type="ECO:0000313" key="1">
    <source>
        <dbReference type="EMBL" id="PQA96249.1"/>
    </source>
</evidence>
<accession>A0A1N7KJ41</accession>
<evidence type="ECO:0000313" key="3">
    <source>
        <dbReference type="Proteomes" id="UP000186246"/>
    </source>
</evidence>
<organism evidence="2 3">
    <name type="scientific">Chryseobacterium piscicola</name>
    <dbReference type="NCBI Taxonomy" id="551459"/>
    <lineage>
        <taxon>Bacteria</taxon>
        <taxon>Pseudomonadati</taxon>
        <taxon>Bacteroidota</taxon>
        <taxon>Flavobacteriia</taxon>
        <taxon>Flavobacteriales</taxon>
        <taxon>Weeksellaceae</taxon>
        <taxon>Chryseobacterium group</taxon>
        <taxon>Chryseobacterium</taxon>
    </lineage>
</organism>
<evidence type="ECO:0000313" key="2">
    <source>
        <dbReference type="EMBL" id="SIS61579.1"/>
    </source>
</evidence>
<sequence>MKNLALAIIIFSAIFESCSKEGNKNILKTDNSGTLLADNGEIDENVSYNKDADGNKIVRNNYQYKATDGSTVTVIFDYEPGTSDVEISSNGKTFKLDKVNSDGKITTYEKGDMKAKVKGDSLILHQGNNIIELVKGKL</sequence>
<protein>
    <submittedName>
        <fullName evidence="2">Uncharacterized protein</fullName>
    </submittedName>
</protein>
<dbReference type="OrthoDB" id="1274059at2"/>
<reference evidence="2" key="2">
    <citation type="submission" date="2017-01" db="EMBL/GenBank/DDBJ databases">
        <authorList>
            <person name="Mah S.A."/>
            <person name="Swanson W.J."/>
            <person name="Moy G.W."/>
            <person name="Vacquier V.D."/>
        </authorList>
    </citation>
    <scope>NUCLEOTIDE SEQUENCE [LARGE SCALE GENOMIC DNA]</scope>
    <source>
        <strain evidence="2">DSM 21068</strain>
    </source>
</reference>
<gene>
    <name evidence="1" type="ORF">B0A70_03760</name>
    <name evidence="2" type="ORF">SAMN05421796_101601</name>
</gene>
<dbReference type="RefSeq" id="WP_076449598.1">
    <property type="nucleotide sequence ID" value="NZ_FTOJ01000001.1"/>
</dbReference>
<name>A0A1N7KJ41_9FLAO</name>
<dbReference type="Proteomes" id="UP000238314">
    <property type="component" value="Unassembled WGS sequence"/>
</dbReference>
<dbReference type="AlphaFoldDB" id="A0A1N7KJ41"/>
<keyword evidence="4" id="KW-1185">Reference proteome</keyword>
<dbReference type="EMBL" id="MUGO01000003">
    <property type="protein sequence ID" value="PQA96249.1"/>
    <property type="molecule type" value="Genomic_DNA"/>
</dbReference>